<feature type="transmembrane region" description="Helical" evidence="1">
    <location>
        <begin position="54"/>
        <end position="77"/>
    </location>
</feature>
<dbReference type="Pfam" id="PF10318">
    <property type="entry name" value="7TM_GPCR_Srh"/>
    <property type="match status" value="1"/>
</dbReference>
<evidence type="ECO:0000313" key="3">
    <source>
        <dbReference type="WBParaSite" id="SVE_1630500.1"/>
    </source>
</evidence>
<name>A0A0K0FVE0_STRVS</name>
<feature type="transmembrane region" description="Helical" evidence="1">
    <location>
        <begin position="201"/>
        <end position="223"/>
    </location>
</feature>
<dbReference type="InterPro" id="IPR019422">
    <property type="entry name" value="7TM_GPCR_serpentine_rcpt_Srh"/>
</dbReference>
<proteinExistence type="predicted"/>
<feature type="transmembrane region" description="Helical" evidence="1">
    <location>
        <begin position="254"/>
        <end position="280"/>
    </location>
</feature>
<reference evidence="3" key="2">
    <citation type="submission" date="2015-08" db="UniProtKB">
        <authorList>
            <consortium name="WormBaseParasite"/>
        </authorList>
    </citation>
    <scope>IDENTIFICATION</scope>
</reference>
<feature type="transmembrane region" description="Helical" evidence="1">
    <location>
        <begin position="97"/>
        <end position="118"/>
    </location>
</feature>
<organism evidence="2 3">
    <name type="scientific">Strongyloides venezuelensis</name>
    <name type="common">Threadworm</name>
    <dbReference type="NCBI Taxonomy" id="75913"/>
    <lineage>
        <taxon>Eukaryota</taxon>
        <taxon>Metazoa</taxon>
        <taxon>Ecdysozoa</taxon>
        <taxon>Nematoda</taxon>
        <taxon>Chromadorea</taxon>
        <taxon>Rhabditida</taxon>
        <taxon>Tylenchina</taxon>
        <taxon>Panagrolaimomorpha</taxon>
        <taxon>Strongyloidoidea</taxon>
        <taxon>Strongyloididae</taxon>
        <taxon>Strongyloides</taxon>
    </lineage>
</organism>
<keyword evidence="2" id="KW-1185">Reference proteome</keyword>
<dbReference type="AlphaFoldDB" id="A0A0K0FVE0"/>
<feature type="transmembrane region" description="Helical" evidence="1">
    <location>
        <begin position="292"/>
        <end position="317"/>
    </location>
</feature>
<feature type="transmembrane region" description="Helical" evidence="1">
    <location>
        <begin position="139"/>
        <end position="159"/>
    </location>
</feature>
<accession>A0A0K0FVE0</accession>
<sequence>MESTINYQLELKMEMEWYSRISLILCSINGVLGIISFVFLLARPLNVNSNVSHFLMINVVLLTFLSIFYGFAIRMYLLIPIFGGACMGFLKDLHPELLNFATVVAFVIVLFNIILIEVEGRVYYLRICHKSDVCKREKALKLCAYIKLYLVLAFIAIYLDNAKNVGDDSLAYYKSQNPNMTAYLEEGDAKYLFYYTTQDSLLHSFLFLVVLTILTTIIITVFYSTRIIQTFIKSSSLDAKSEKYINRSLSFKLFAIRAFLSFILHALPILYFSFVLFLSIKEGETELKIHRTIQIATIMMHIYPTLLFLYFLVIHLLKNKIDIRKHSQQANDIHSAIGQSNYSINIGN</sequence>
<feature type="transmembrane region" description="Helical" evidence="1">
    <location>
        <begin position="20"/>
        <end position="42"/>
    </location>
</feature>
<evidence type="ECO:0000256" key="1">
    <source>
        <dbReference type="SAM" id="Phobius"/>
    </source>
</evidence>
<keyword evidence="1" id="KW-1133">Transmembrane helix</keyword>
<keyword evidence="1" id="KW-0812">Transmembrane</keyword>
<dbReference type="Proteomes" id="UP000035680">
    <property type="component" value="Unassembled WGS sequence"/>
</dbReference>
<protein>
    <submittedName>
        <fullName evidence="3">G_PROTEIN_RECEP_F1_2 domain-containing protein</fullName>
    </submittedName>
</protein>
<evidence type="ECO:0000313" key="2">
    <source>
        <dbReference type="Proteomes" id="UP000035680"/>
    </source>
</evidence>
<reference evidence="2" key="1">
    <citation type="submission" date="2014-07" db="EMBL/GenBank/DDBJ databases">
        <authorList>
            <person name="Martin A.A"/>
            <person name="De Silva N."/>
        </authorList>
    </citation>
    <scope>NUCLEOTIDE SEQUENCE</scope>
</reference>
<keyword evidence="1" id="KW-0472">Membrane</keyword>
<dbReference type="WBParaSite" id="SVE_1630500.1">
    <property type="protein sequence ID" value="SVE_1630500.1"/>
    <property type="gene ID" value="SVE_1630500"/>
</dbReference>